<accession>A0AAW0RPR2</accession>
<organism evidence="3 4">
    <name type="scientific">Beauveria asiatica</name>
    <dbReference type="NCBI Taxonomy" id="1069075"/>
    <lineage>
        <taxon>Eukaryota</taxon>
        <taxon>Fungi</taxon>
        <taxon>Dikarya</taxon>
        <taxon>Ascomycota</taxon>
        <taxon>Pezizomycotina</taxon>
        <taxon>Sordariomycetes</taxon>
        <taxon>Hypocreomycetidae</taxon>
        <taxon>Hypocreales</taxon>
        <taxon>Cordycipitaceae</taxon>
        <taxon>Beauveria</taxon>
    </lineage>
</organism>
<protein>
    <recommendedName>
        <fullName evidence="2">Chromo domain-containing protein</fullName>
    </recommendedName>
</protein>
<reference evidence="3 4" key="1">
    <citation type="submission" date="2020-02" db="EMBL/GenBank/DDBJ databases">
        <title>Comparative genomics of the hypocrealean fungal genus Beauvera.</title>
        <authorList>
            <person name="Showalter D.N."/>
            <person name="Bushley K.E."/>
            <person name="Rehner S.A."/>
        </authorList>
    </citation>
    <scope>NUCLEOTIDE SEQUENCE [LARGE SCALE GENOMIC DNA]</scope>
    <source>
        <strain evidence="3 4">ARSEF4384</strain>
    </source>
</reference>
<name>A0AAW0RPR2_9HYPO</name>
<dbReference type="PROSITE" id="PS50013">
    <property type="entry name" value="CHROMO_2"/>
    <property type="match status" value="1"/>
</dbReference>
<evidence type="ECO:0000259" key="2">
    <source>
        <dbReference type="PROSITE" id="PS50013"/>
    </source>
</evidence>
<evidence type="ECO:0000256" key="1">
    <source>
        <dbReference type="SAM" id="MobiDB-lite"/>
    </source>
</evidence>
<gene>
    <name evidence="3" type="ORF">G3M48_006303</name>
</gene>
<evidence type="ECO:0000313" key="3">
    <source>
        <dbReference type="EMBL" id="KAK8144095.1"/>
    </source>
</evidence>
<feature type="compositionally biased region" description="Low complexity" evidence="1">
    <location>
        <begin position="64"/>
        <end position="75"/>
    </location>
</feature>
<sequence>MLALADLLNPPPSQRGRAPEAVMVEADAPANPDPNTANEQILSNDAKSPKHPAQNRKTASLVGSAVSSETESSSVPALPSDVDTLACLSQHELSPSRQPRSGKSISRRRIYYDGREWEYKGYKWVKQGILSLRLMPVGSNEIIELVHERDVQLDNQKGLLELWKGIGRPKPKNRMYQPLRILDETEDEKFELQWTGFDEESYSLEPVSKMWKVAPDLVEEYYDRQTQGEASHAVKHGGKRPVRRPQLPPGPRRKRAHRPRARGVDQTCWNMSSSYGAPSAAKQAMVTMYLLIESPGSARSSGPGAFTPWQKMLPQSGSLLKKVRPTIVQ</sequence>
<comment type="caution">
    <text evidence="3">The sequence shown here is derived from an EMBL/GenBank/DDBJ whole genome shotgun (WGS) entry which is preliminary data.</text>
</comment>
<dbReference type="Proteomes" id="UP001397290">
    <property type="component" value="Unassembled WGS sequence"/>
</dbReference>
<feature type="compositionally biased region" description="Low complexity" evidence="1">
    <location>
        <begin position="26"/>
        <end position="38"/>
    </location>
</feature>
<dbReference type="InterPro" id="IPR000953">
    <property type="entry name" value="Chromo/chromo_shadow_dom"/>
</dbReference>
<proteinExistence type="predicted"/>
<feature type="compositionally biased region" description="Basic residues" evidence="1">
    <location>
        <begin position="251"/>
        <end position="261"/>
    </location>
</feature>
<keyword evidence="4" id="KW-1185">Reference proteome</keyword>
<feature type="region of interest" description="Disordered" evidence="1">
    <location>
        <begin position="224"/>
        <end position="264"/>
    </location>
</feature>
<feature type="region of interest" description="Disordered" evidence="1">
    <location>
        <begin position="1"/>
        <end position="79"/>
    </location>
</feature>
<dbReference type="AlphaFoldDB" id="A0AAW0RPR2"/>
<feature type="compositionally biased region" description="Basic residues" evidence="1">
    <location>
        <begin position="233"/>
        <end position="243"/>
    </location>
</feature>
<evidence type="ECO:0000313" key="4">
    <source>
        <dbReference type="Proteomes" id="UP001397290"/>
    </source>
</evidence>
<dbReference type="EMBL" id="JAAHCF010000428">
    <property type="protein sequence ID" value="KAK8144095.1"/>
    <property type="molecule type" value="Genomic_DNA"/>
</dbReference>
<feature type="domain" description="Chromo" evidence="2">
    <location>
        <begin position="176"/>
        <end position="233"/>
    </location>
</feature>